<keyword evidence="6" id="KW-1185">Reference proteome</keyword>
<accession>A0A2R6RR84</accession>
<dbReference type="STRING" id="1590841.A0A2R6RR84"/>
<evidence type="ECO:0000313" key="6">
    <source>
        <dbReference type="Proteomes" id="UP000241394"/>
    </source>
</evidence>
<dbReference type="GO" id="GO:0060090">
    <property type="term" value="F:molecular adaptor activity"/>
    <property type="evidence" value="ECO:0007669"/>
    <property type="project" value="TreeGrafter"/>
</dbReference>
<organism evidence="5 6">
    <name type="scientific">Actinidia chinensis var. chinensis</name>
    <name type="common">Chinese soft-hair kiwi</name>
    <dbReference type="NCBI Taxonomy" id="1590841"/>
    <lineage>
        <taxon>Eukaryota</taxon>
        <taxon>Viridiplantae</taxon>
        <taxon>Streptophyta</taxon>
        <taxon>Embryophyta</taxon>
        <taxon>Tracheophyta</taxon>
        <taxon>Spermatophyta</taxon>
        <taxon>Magnoliopsida</taxon>
        <taxon>eudicotyledons</taxon>
        <taxon>Gunneridae</taxon>
        <taxon>Pentapetalae</taxon>
        <taxon>asterids</taxon>
        <taxon>Ericales</taxon>
        <taxon>Actinidiaceae</taxon>
        <taxon>Actinidia</taxon>
    </lineage>
</organism>
<feature type="domain" description="Anaphase-promoting complex subunit 1 C-terminal" evidence="4">
    <location>
        <begin position="38"/>
        <end position="134"/>
    </location>
</feature>
<gene>
    <name evidence="5" type="ORF">CEY00_Acc02829</name>
</gene>
<name>A0A2R6RR84_ACTCC</name>
<evidence type="ECO:0000256" key="1">
    <source>
        <dbReference type="ARBA" id="ARBA00022618"/>
    </source>
</evidence>
<dbReference type="InterPro" id="IPR024990">
    <property type="entry name" value="Apc1"/>
</dbReference>
<dbReference type="GO" id="GO:0051301">
    <property type="term" value="P:cell division"/>
    <property type="evidence" value="ECO:0007669"/>
    <property type="project" value="UniProtKB-KW"/>
</dbReference>
<dbReference type="EMBL" id="NKQK01000003">
    <property type="protein sequence ID" value="PSS32530.1"/>
    <property type="molecule type" value="Genomic_DNA"/>
</dbReference>
<dbReference type="GO" id="GO:0070979">
    <property type="term" value="P:protein K11-linked ubiquitination"/>
    <property type="evidence" value="ECO:0007669"/>
    <property type="project" value="TreeGrafter"/>
</dbReference>
<proteinExistence type="predicted"/>
<dbReference type="PANTHER" id="PTHR12827">
    <property type="entry name" value="MEIOTIC CHECKPOINT REGULATOR TSG24 FAMILY MEMBER"/>
    <property type="match status" value="1"/>
</dbReference>
<dbReference type="PANTHER" id="PTHR12827:SF3">
    <property type="entry name" value="ANAPHASE-PROMOTING COMPLEX SUBUNIT 1"/>
    <property type="match status" value="1"/>
</dbReference>
<keyword evidence="2" id="KW-0498">Mitosis</keyword>
<dbReference type="OrthoDB" id="1713474at2759"/>
<keyword evidence="3" id="KW-0131">Cell cycle</keyword>
<dbReference type="AlphaFoldDB" id="A0A2R6RR84"/>
<reference evidence="6" key="2">
    <citation type="journal article" date="2018" name="BMC Genomics">
        <title>A manually annotated Actinidia chinensis var. chinensis (kiwifruit) genome highlights the challenges associated with draft genomes and gene prediction in plants.</title>
        <authorList>
            <person name="Pilkington S.M."/>
            <person name="Crowhurst R."/>
            <person name="Hilario E."/>
            <person name="Nardozza S."/>
            <person name="Fraser L."/>
            <person name="Peng Y."/>
            <person name="Gunaseelan K."/>
            <person name="Simpson R."/>
            <person name="Tahir J."/>
            <person name="Deroles S.C."/>
            <person name="Templeton K."/>
            <person name="Luo Z."/>
            <person name="Davy M."/>
            <person name="Cheng C."/>
            <person name="McNeilage M."/>
            <person name="Scaglione D."/>
            <person name="Liu Y."/>
            <person name="Zhang Q."/>
            <person name="Datson P."/>
            <person name="De Silva N."/>
            <person name="Gardiner S.E."/>
            <person name="Bassett H."/>
            <person name="Chagne D."/>
            <person name="McCallum J."/>
            <person name="Dzierzon H."/>
            <person name="Deng C."/>
            <person name="Wang Y.Y."/>
            <person name="Barron L."/>
            <person name="Manako K."/>
            <person name="Bowen J."/>
            <person name="Foster T.M."/>
            <person name="Erridge Z.A."/>
            <person name="Tiffin H."/>
            <person name="Waite C.N."/>
            <person name="Davies K.M."/>
            <person name="Grierson E.P."/>
            <person name="Laing W.A."/>
            <person name="Kirk R."/>
            <person name="Chen X."/>
            <person name="Wood M."/>
            <person name="Montefiori M."/>
            <person name="Brummell D.A."/>
            <person name="Schwinn K.E."/>
            <person name="Catanach A."/>
            <person name="Fullerton C."/>
            <person name="Li D."/>
            <person name="Meiyalaghan S."/>
            <person name="Nieuwenhuizen N."/>
            <person name="Read N."/>
            <person name="Prakash R."/>
            <person name="Hunter D."/>
            <person name="Zhang H."/>
            <person name="McKenzie M."/>
            <person name="Knabel M."/>
            <person name="Harris A."/>
            <person name="Allan A.C."/>
            <person name="Gleave A."/>
            <person name="Chen A."/>
            <person name="Janssen B.J."/>
            <person name="Plunkett B."/>
            <person name="Ampomah-Dwamena C."/>
            <person name="Voogd C."/>
            <person name="Leif D."/>
            <person name="Lafferty D."/>
            <person name="Souleyre E.J.F."/>
            <person name="Varkonyi-Gasic E."/>
            <person name="Gambi F."/>
            <person name="Hanley J."/>
            <person name="Yao J.L."/>
            <person name="Cheung J."/>
            <person name="David K.M."/>
            <person name="Warren B."/>
            <person name="Marsh K."/>
            <person name="Snowden K.C."/>
            <person name="Lin-Wang K."/>
            <person name="Brian L."/>
            <person name="Martinez-Sanchez M."/>
            <person name="Wang M."/>
            <person name="Ileperuma N."/>
            <person name="Macnee N."/>
            <person name="Campin R."/>
            <person name="McAtee P."/>
            <person name="Drummond R.S.M."/>
            <person name="Espley R.V."/>
            <person name="Ireland H.S."/>
            <person name="Wu R."/>
            <person name="Atkinson R.G."/>
            <person name="Karunairetnam S."/>
            <person name="Bulley S."/>
            <person name="Chunkath S."/>
            <person name="Hanley Z."/>
            <person name="Storey R."/>
            <person name="Thrimawithana A.H."/>
            <person name="Thomson S."/>
            <person name="David C."/>
            <person name="Testolin R."/>
            <person name="Huang H."/>
            <person name="Hellens R.P."/>
            <person name="Schaffer R.J."/>
        </authorList>
    </citation>
    <scope>NUCLEOTIDE SEQUENCE [LARGE SCALE GENOMIC DNA]</scope>
    <source>
        <strain evidence="6">cv. Red5</strain>
    </source>
</reference>
<comment type="caution">
    <text evidence="5">The sequence shown here is derived from an EMBL/GenBank/DDBJ whole genome shotgun (WGS) entry which is preliminary data.</text>
</comment>
<evidence type="ECO:0000313" key="5">
    <source>
        <dbReference type="EMBL" id="PSS32530.1"/>
    </source>
</evidence>
<dbReference type="GO" id="GO:0031145">
    <property type="term" value="P:anaphase-promoting complex-dependent catabolic process"/>
    <property type="evidence" value="ECO:0007669"/>
    <property type="project" value="TreeGrafter"/>
</dbReference>
<sequence>MKPKTPTPLPTTTSSLSEGIGLLSPYTMLGFVEDQVTSGASTLTDSLFISSLKIALAYNEALLIGRLSNSRGSIIQSTFLGSLRKRVETLLRYSPELENDLHNYSKSGRWPDENSQHSDLSTLLSWHVQWYNVPPPSAIKTAVEKIKPMRRSASVPLLRLLFPRTHINTIKEIDSFWFSSEVDG</sequence>
<dbReference type="Pfam" id="PF18122">
    <property type="entry name" value="APC1_C"/>
    <property type="match status" value="1"/>
</dbReference>
<dbReference type="InterPro" id="IPR041221">
    <property type="entry name" value="APC1_C"/>
</dbReference>
<dbReference type="OMA" id="CEINRVG"/>
<dbReference type="Proteomes" id="UP000241394">
    <property type="component" value="Chromosome LG3"/>
</dbReference>
<dbReference type="GO" id="GO:0007091">
    <property type="term" value="P:metaphase/anaphase transition of mitotic cell cycle"/>
    <property type="evidence" value="ECO:0007669"/>
    <property type="project" value="TreeGrafter"/>
</dbReference>
<dbReference type="GO" id="GO:0005680">
    <property type="term" value="C:anaphase-promoting complex"/>
    <property type="evidence" value="ECO:0007669"/>
    <property type="project" value="InterPro"/>
</dbReference>
<evidence type="ECO:0000256" key="2">
    <source>
        <dbReference type="ARBA" id="ARBA00022776"/>
    </source>
</evidence>
<dbReference type="InParanoid" id="A0A2R6RR84"/>
<reference evidence="5 6" key="1">
    <citation type="submission" date="2017-07" db="EMBL/GenBank/DDBJ databases">
        <title>An improved, manually edited Actinidia chinensis var. chinensis (kiwifruit) genome highlights the challenges associated with draft genomes and gene prediction in plants.</title>
        <authorList>
            <person name="Pilkington S."/>
            <person name="Crowhurst R."/>
            <person name="Hilario E."/>
            <person name="Nardozza S."/>
            <person name="Fraser L."/>
            <person name="Peng Y."/>
            <person name="Gunaseelan K."/>
            <person name="Simpson R."/>
            <person name="Tahir J."/>
            <person name="Deroles S."/>
            <person name="Templeton K."/>
            <person name="Luo Z."/>
            <person name="Davy M."/>
            <person name="Cheng C."/>
            <person name="Mcneilage M."/>
            <person name="Scaglione D."/>
            <person name="Liu Y."/>
            <person name="Zhang Q."/>
            <person name="Datson P."/>
            <person name="De Silva N."/>
            <person name="Gardiner S."/>
            <person name="Bassett H."/>
            <person name="Chagne D."/>
            <person name="Mccallum J."/>
            <person name="Dzierzon H."/>
            <person name="Deng C."/>
            <person name="Wang Y.-Y."/>
            <person name="Barron N."/>
            <person name="Manako K."/>
            <person name="Bowen J."/>
            <person name="Foster T."/>
            <person name="Erridge Z."/>
            <person name="Tiffin H."/>
            <person name="Waite C."/>
            <person name="Davies K."/>
            <person name="Grierson E."/>
            <person name="Laing W."/>
            <person name="Kirk R."/>
            <person name="Chen X."/>
            <person name="Wood M."/>
            <person name="Montefiori M."/>
            <person name="Brummell D."/>
            <person name="Schwinn K."/>
            <person name="Catanach A."/>
            <person name="Fullerton C."/>
            <person name="Li D."/>
            <person name="Meiyalaghan S."/>
            <person name="Nieuwenhuizen N."/>
            <person name="Read N."/>
            <person name="Prakash R."/>
            <person name="Hunter D."/>
            <person name="Zhang H."/>
            <person name="Mckenzie M."/>
            <person name="Knabel M."/>
            <person name="Harris A."/>
            <person name="Allan A."/>
            <person name="Chen A."/>
            <person name="Janssen B."/>
            <person name="Plunkett B."/>
            <person name="Dwamena C."/>
            <person name="Voogd C."/>
            <person name="Leif D."/>
            <person name="Lafferty D."/>
            <person name="Souleyre E."/>
            <person name="Varkonyi-Gasic E."/>
            <person name="Gambi F."/>
            <person name="Hanley J."/>
            <person name="Yao J.-L."/>
            <person name="Cheung J."/>
            <person name="David K."/>
            <person name="Warren B."/>
            <person name="Marsh K."/>
            <person name="Snowden K."/>
            <person name="Lin-Wang K."/>
            <person name="Brian L."/>
            <person name="Martinez-Sanchez M."/>
            <person name="Wang M."/>
            <person name="Ileperuma N."/>
            <person name="Macnee N."/>
            <person name="Campin R."/>
            <person name="Mcatee P."/>
            <person name="Drummond R."/>
            <person name="Espley R."/>
            <person name="Ireland H."/>
            <person name="Wu R."/>
            <person name="Atkinson R."/>
            <person name="Karunairetnam S."/>
            <person name="Bulley S."/>
            <person name="Chunkath S."/>
            <person name="Hanley Z."/>
            <person name="Storey R."/>
            <person name="Thrimawithana A."/>
            <person name="Thomson S."/>
            <person name="David C."/>
            <person name="Testolin R."/>
        </authorList>
    </citation>
    <scope>NUCLEOTIDE SEQUENCE [LARGE SCALE GENOMIC DNA]</scope>
    <source>
        <strain evidence="6">cv. Red5</strain>
        <tissue evidence="5">Young leaf</tissue>
    </source>
</reference>
<evidence type="ECO:0000259" key="4">
    <source>
        <dbReference type="Pfam" id="PF18122"/>
    </source>
</evidence>
<protein>
    <submittedName>
        <fullName evidence="5">Anaphase-promoting complex subunit like</fullName>
    </submittedName>
</protein>
<dbReference type="Gramene" id="PSS32530">
    <property type="protein sequence ID" value="PSS32530"/>
    <property type="gene ID" value="CEY00_Acc02829"/>
</dbReference>
<evidence type="ECO:0000256" key="3">
    <source>
        <dbReference type="ARBA" id="ARBA00023306"/>
    </source>
</evidence>
<keyword evidence="1" id="KW-0132">Cell division</keyword>